<dbReference type="RefSeq" id="WP_072716276.1">
    <property type="nucleotide sequence ID" value="NZ_FRAU01000010.1"/>
</dbReference>
<gene>
    <name evidence="5" type="primary">rplX</name>
    <name evidence="8" type="ORF">SAMN04488087_2469</name>
</gene>
<dbReference type="GO" id="GO:0006412">
    <property type="term" value="P:translation"/>
    <property type="evidence" value="ECO:0007669"/>
    <property type="project" value="UniProtKB-UniRule"/>
</dbReference>
<dbReference type="EMBL" id="FRAU01000010">
    <property type="protein sequence ID" value="SHK99959.1"/>
    <property type="molecule type" value="Genomic_DNA"/>
</dbReference>
<comment type="function">
    <text evidence="5">One of the proteins that surrounds the polypeptide exit tunnel on the outside of the subunit.</text>
</comment>
<dbReference type="Pfam" id="PF00467">
    <property type="entry name" value="KOW"/>
    <property type="match status" value="1"/>
</dbReference>
<dbReference type="InterPro" id="IPR008991">
    <property type="entry name" value="Translation_prot_SH3-like_sf"/>
</dbReference>
<sequence length="118" mass="13605">MPRKKNKQPKLHVKRGDLVRVIAGNDKGKEGRILRVFPKKQRVIVEGVNLRIRHVRPSPKYPQGGRIQQEMPIHVSNVMPLDSNGRPTRVGRKWVEDPATGRGRWVRYAKTTGEELDR</sequence>
<proteinExistence type="inferred from homology"/>
<dbReference type="CDD" id="cd06089">
    <property type="entry name" value="KOW_RPL26"/>
    <property type="match status" value="1"/>
</dbReference>
<dbReference type="InterPro" id="IPR041988">
    <property type="entry name" value="Ribosomal_uL24_KOW"/>
</dbReference>
<dbReference type="HAMAP" id="MF_01326_B">
    <property type="entry name" value="Ribosomal_uL24_B"/>
    <property type="match status" value="1"/>
</dbReference>
<reference evidence="9" key="1">
    <citation type="submission" date="2016-11" db="EMBL/GenBank/DDBJ databases">
        <authorList>
            <person name="Varghese N."/>
            <person name="Submissions S."/>
        </authorList>
    </citation>
    <scope>NUCLEOTIDE SEQUENCE [LARGE SCALE GENOMIC DNA]</scope>
    <source>
        <strain evidence="9">DSM 22212</strain>
    </source>
</reference>
<protein>
    <recommendedName>
        <fullName evidence="4 5">Large ribosomal subunit protein uL24</fullName>
    </recommendedName>
</protein>
<dbReference type="Pfam" id="PF17136">
    <property type="entry name" value="ribosomal_L24"/>
    <property type="match status" value="1"/>
</dbReference>
<dbReference type="InterPro" id="IPR005824">
    <property type="entry name" value="KOW"/>
</dbReference>
<dbReference type="InterPro" id="IPR005825">
    <property type="entry name" value="Ribosomal_uL24_CS"/>
</dbReference>
<comment type="function">
    <text evidence="5">One of two assembly initiator proteins, it binds directly to the 5'-end of the 23S rRNA, where it nucleates assembly of the 50S subunit.</text>
</comment>
<keyword evidence="9" id="KW-1185">Reference proteome</keyword>
<dbReference type="PANTHER" id="PTHR12903">
    <property type="entry name" value="MITOCHONDRIAL RIBOSOMAL PROTEIN L24"/>
    <property type="match status" value="1"/>
</dbReference>
<dbReference type="AlphaFoldDB" id="A0A1M6X286"/>
<evidence type="ECO:0000256" key="4">
    <source>
        <dbReference type="ARBA" id="ARBA00035206"/>
    </source>
</evidence>
<comment type="similarity">
    <text evidence="1 5 6">Belongs to the universal ribosomal protein uL24 family.</text>
</comment>
<dbReference type="SMART" id="SM00739">
    <property type="entry name" value="KOW"/>
    <property type="match status" value="1"/>
</dbReference>
<evidence type="ECO:0000313" key="8">
    <source>
        <dbReference type="EMBL" id="SHK99959.1"/>
    </source>
</evidence>
<dbReference type="GO" id="GO:0003735">
    <property type="term" value="F:structural constituent of ribosome"/>
    <property type="evidence" value="ECO:0007669"/>
    <property type="project" value="InterPro"/>
</dbReference>
<evidence type="ECO:0000256" key="1">
    <source>
        <dbReference type="ARBA" id="ARBA00010618"/>
    </source>
</evidence>
<dbReference type="PROSITE" id="PS01108">
    <property type="entry name" value="RIBOSOMAL_L24"/>
    <property type="match status" value="1"/>
</dbReference>
<comment type="subunit">
    <text evidence="5">Part of the 50S ribosomal subunit.</text>
</comment>
<dbReference type="STRING" id="633813.SAMN04488087_2469"/>
<name>A0A1M6X286_9BACT</name>
<evidence type="ECO:0000259" key="7">
    <source>
        <dbReference type="SMART" id="SM00739"/>
    </source>
</evidence>
<dbReference type="SUPFAM" id="SSF50104">
    <property type="entry name" value="Translation proteins SH3-like domain"/>
    <property type="match status" value="1"/>
</dbReference>
<dbReference type="Gene3D" id="2.30.30.30">
    <property type="match status" value="1"/>
</dbReference>
<accession>A0A1M6X286</accession>
<keyword evidence="5" id="KW-0694">RNA-binding</keyword>
<evidence type="ECO:0000256" key="2">
    <source>
        <dbReference type="ARBA" id="ARBA00022980"/>
    </source>
</evidence>
<evidence type="ECO:0000313" key="9">
    <source>
        <dbReference type="Proteomes" id="UP000185812"/>
    </source>
</evidence>
<evidence type="ECO:0000256" key="5">
    <source>
        <dbReference type="HAMAP-Rule" id="MF_01326"/>
    </source>
</evidence>
<dbReference type="OrthoDB" id="9807419at2"/>
<dbReference type="InterPro" id="IPR003256">
    <property type="entry name" value="Ribosomal_uL24"/>
</dbReference>
<dbReference type="GO" id="GO:0019843">
    <property type="term" value="F:rRNA binding"/>
    <property type="evidence" value="ECO:0007669"/>
    <property type="project" value="UniProtKB-UniRule"/>
</dbReference>
<keyword evidence="2 5" id="KW-0689">Ribosomal protein</keyword>
<dbReference type="GO" id="GO:1990904">
    <property type="term" value="C:ribonucleoprotein complex"/>
    <property type="evidence" value="ECO:0007669"/>
    <property type="project" value="UniProtKB-KW"/>
</dbReference>
<evidence type="ECO:0000256" key="6">
    <source>
        <dbReference type="RuleBase" id="RU003477"/>
    </source>
</evidence>
<dbReference type="NCBIfam" id="TIGR01079">
    <property type="entry name" value="rplX_bact"/>
    <property type="match status" value="1"/>
</dbReference>
<evidence type="ECO:0000256" key="3">
    <source>
        <dbReference type="ARBA" id="ARBA00023274"/>
    </source>
</evidence>
<feature type="domain" description="KOW" evidence="7">
    <location>
        <begin position="12"/>
        <end position="39"/>
    </location>
</feature>
<dbReference type="Proteomes" id="UP000185812">
    <property type="component" value="Unassembled WGS sequence"/>
</dbReference>
<dbReference type="GO" id="GO:0005840">
    <property type="term" value="C:ribosome"/>
    <property type="evidence" value="ECO:0007669"/>
    <property type="project" value="UniProtKB-KW"/>
</dbReference>
<dbReference type="InterPro" id="IPR057264">
    <property type="entry name" value="Ribosomal_uL24_C"/>
</dbReference>
<keyword evidence="5" id="KW-0699">rRNA-binding</keyword>
<dbReference type="InterPro" id="IPR014722">
    <property type="entry name" value="Rib_uL2_dom2"/>
</dbReference>
<keyword evidence="3 5" id="KW-0687">Ribonucleoprotein</keyword>
<organism evidence="8 9">
    <name type="scientific">Rhodothermus profundi</name>
    <dbReference type="NCBI Taxonomy" id="633813"/>
    <lineage>
        <taxon>Bacteria</taxon>
        <taxon>Pseudomonadati</taxon>
        <taxon>Rhodothermota</taxon>
        <taxon>Rhodothermia</taxon>
        <taxon>Rhodothermales</taxon>
        <taxon>Rhodothermaceae</taxon>
        <taxon>Rhodothermus</taxon>
    </lineage>
</organism>